<protein>
    <submittedName>
        <fullName evidence="2">Uncharacterized protein</fullName>
    </submittedName>
</protein>
<keyword evidence="3" id="KW-1185">Reference proteome</keyword>
<accession>A0A5N5K123</accession>
<name>A0A5N5K123_PANHP</name>
<evidence type="ECO:0000313" key="2">
    <source>
        <dbReference type="EMBL" id="KAB5523453.1"/>
    </source>
</evidence>
<dbReference type="AlphaFoldDB" id="A0A5N5K123"/>
<keyword evidence="1" id="KW-0812">Transmembrane</keyword>
<sequence length="92" mass="10291">MTTAPTNTSSGSGLDDFLKFVIYCLILSIILVLLYTLGVLLFKEISVWRNRSLSSNGKVSEKTGATTNRRHTYKERINSVYMQWIPGDNTSG</sequence>
<comment type="caution">
    <text evidence="2">The sequence shown here is derived from an EMBL/GenBank/DDBJ whole genome shotgun (WGS) entry which is preliminary data.</text>
</comment>
<evidence type="ECO:0000313" key="3">
    <source>
        <dbReference type="Proteomes" id="UP000327468"/>
    </source>
</evidence>
<gene>
    <name evidence="2" type="ORF">PHYPO_G00152740</name>
</gene>
<organism evidence="2 3">
    <name type="scientific">Pangasianodon hypophthalmus</name>
    <name type="common">Striped catfish</name>
    <name type="synonym">Helicophagus hypophthalmus</name>
    <dbReference type="NCBI Taxonomy" id="310915"/>
    <lineage>
        <taxon>Eukaryota</taxon>
        <taxon>Metazoa</taxon>
        <taxon>Chordata</taxon>
        <taxon>Craniata</taxon>
        <taxon>Vertebrata</taxon>
        <taxon>Euteleostomi</taxon>
        <taxon>Actinopterygii</taxon>
        <taxon>Neopterygii</taxon>
        <taxon>Teleostei</taxon>
        <taxon>Ostariophysi</taxon>
        <taxon>Siluriformes</taxon>
        <taxon>Pangasiidae</taxon>
        <taxon>Pangasianodon</taxon>
    </lineage>
</organism>
<keyword evidence="1" id="KW-0472">Membrane</keyword>
<keyword evidence="1" id="KW-1133">Transmembrane helix</keyword>
<feature type="transmembrane region" description="Helical" evidence="1">
    <location>
        <begin position="20"/>
        <end position="42"/>
    </location>
</feature>
<evidence type="ECO:0000256" key="1">
    <source>
        <dbReference type="SAM" id="Phobius"/>
    </source>
</evidence>
<dbReference type="Proteomes" id="UP000327468">
    <property type="component" value="Chromosome 26"/>
</dbReference>
<reference evidence="2 3" key="1">
    <citation type="submission" date="2019-06" db="EMBL/GenBank/DDBJ databases">
        <title>A chromosome-scale genome assembly of the striped catfish, Pangasianodon hypophthalmus.</title>
        <authorList>
            <person name="Wen M."/>
            <person name="Zahm M."/>
            <person name="Roques C."/>
            <person name="Cabau C."/>
            <person name="Klopp C."/>
            <person name="Donnadieu C."/>
            <person name="Jouanno E."/>
            <person name="Avarre J.-C."/>
            <person name="Campet M."/>
            <person name="Ha T.T.T."/>
            <person name="Dugue R."/>
            <person name="Lampietro C."/>
            <person name="Louis A."/>
            <person name="Herpin A."/>
            <person name="Echchiki A."/>
            <person name="Berthelot C."/>
            <person name="Parey E."/>
            <person name="Roest-Crollius H."/>
            <person name="Braasch I."/>
            <person name="Postlethwait J."/>
            <person name="Bobe J."/>
            <person name="Montfort J."/>
            <person name="Bouchez O."/>
            <person name="Begum T."/>
            <person name="Schartl M."/>
            <person name="Guiguen Y."/>
        </authorList>
    </citation>
    <scope>NUCLEOTIDE SEQUENCE [LARGE SCALE GENOMIC DNA]</scope>
    <source>
        <strain evidence="2 3">Indonesia</strain>
        <tissue evidence="2">Blood</tissue>
    </source>
</reference>
<dbReference type="EMBL" id="VFJC01000027">
    <property type="protein sequence ID" value="KAB5523453.1"/>
    <property type="molecule type" value="Genomic_DNA"/>
</dbReference>
<proteinExistence type="predicted"/>